<accession>A0A433SCW6</accession>
<feature type="signal peptide" evidence="1">
    <location>
        <begin position="1"/>
        <end position="22"/>
    </location>
</feature>
<name>A0A433SCW6_9BURK</name>
<evidence type="ECO:0008006" key="4">
    <source>
        <dbReference type="Google" id="ProtNLM"/>
    </source>
</evidence>
<dbReference type="AlphaFoldDB" id="A0A433SCW6"/>
<dbReference type="Proteomes" id="UP000286947">
    <property type="component" value="Unassembled WGS sequence"/>
</dbReference>
<evidence type="ECO:0000256" key="1">
    <source>
        <dbReference type="SAM" id="SignalP"/>
    </source>
</evidence>
<feature type="chain" id="PRO_5019268667" description="Lipoprotein" evidence="1">
    <location>
        <begin position="23"/>
        <end position="180"/>
    </location>
</feature>
<keyword evidence="3" id="KW-1185">Reference proteome</keyword>
<reference evidence="2 3" key="1">
    <citation type="submission" date="2018-01" db="EMBL/GenBank/DDBJ databases">
        <title>Saezia sanguinis gen. nov., sp. nov., in the order Burkholderiales isolated from human blood.</title>
        <authorList>
            <person name="Medina-Pascual M.J."/>
            <person name="Valdezate S."/>
            <person name="Monzon S."/>
            <person name="Cuesta I."/>
            <person name="Carrasco G."/>
            <person name="Villalon P."/>
            <person name="Saez-Nieto J.A."/>
        </authorList>
    </citation>
    <scope>NUCLEOTIDE SEQUENCE [LARGE SCALE GENOMIC DNA]</scope>
    <source>
        <strain evidence="2 3">CNM695-12</strain>
    </source>
</reference>
<sequence length="180" mass="20787" precursor="true">MKPLFTLALSLVVLAGFTNGCAENSDIPTVFETDPSYYQLTEDQVKAREGVTVMTRDHVTPRCTNYFYAIQALTDTSMGWVYSKETRQLVSFTNDIRADTKILEENLQILSARYGQATVIEHASRDPRPYYYEWNSQSNEQLRNDGIYKIEVRDFLSHGMLSYRILFVDDDKACARIREQ</sequence>
<keyword evidence="1" id="KW-0732">Signal</keyword>
<proteinExistence type="predicted"/>
<evidence type="ECO:0000313" key="3">
    <source>
        <dbReference type="Proteomes" id="UP000286947"/>
    </source>
</evidence>
<dbReference type="RefSeq" id="WP_126979964.1">
    <property type="nucleotide sequence ID" value="NZ_PQSP01000004.1"/>
</dbReference>
<gene>
    <name evidence="2" type="ORF">CUZ56_01754</name>
</gene>
<evidence type="ECO:0000313" key="2">
    <source>
        <dbReference type="EMBL" id="RUS66474.1"/>
    </source>
</evidence>
<comment type="caution">
    <text evidence="2">The sequence shown here is derived from an EMBL/GenBank/DDBJ whole genome shotgun (WGS) entry which is preliminary data.</text>
</comment>
<dbReference type="EMBL" id="PQSP01000004">
    <property type="protein sequence ID" value="RUS66474.1"/>
    <property type="molecule type" value="Genomic_DNA"/>
</dbReference>
<organism evidence="2 3">
    <name type="scientific">Saezia sanguinis</name>
    <dbReference type="NCBI Taxonomy" id="1965230"/>
    <lineage>
        <taxon>Bacteria</taxon>
        <taxon>Pseudomonadati</taxon>
        <taxon>Pseudomonadota</taxon>
        <taxon>Betaproteobacteria</taxon>
        <taxon>Burkholderiales</taxon>
        <taxon>Saeziaceae</taxon>
        <taxon>Saezia</taxon>
    </lineage>
</organism>
<protein>
    <recommendedName>
        <fullName evidence="4">Lipoprotein</fullName>
    </recommendedName>
</protein>